<evidence type="ECO:0000256" key="2">
    <source>
        <dbReference type="SAM" id="Phobius"/>
    </source>
</evidence>
<reference evidence="3" key="1">
    <citation type="submission" date="2021-01" db="EMBL/GenBank/DDBJ databases">
        <authorList>
            <person name="Corre E."/>
            <person name="Pelletier E."/>
            <person name="Niang G."/>
            <person name="Scheremetjew M."/>
            <person name="Finn R."/>
            <person name="Kale V."/>
            <person name="Holt S."/>
            <person name="Cochrane G."/>
            <person name="Meng A."/>
            <person name="Brown T."/>
            <person name="Cohen L."/>
        </authorList>
    </citation>
    <scope>NUCLEOTIDE SEQUENCE</scope>
    <source>
        <strain evidence="3">CCMP3124</strain>
    </source>
</reference>
<keyword evidence="2" id="KW-1133">Transmembrane helix</keyword>
<feature type="region of interest" description="Disordered" evidence="1">
    <location>
        <begin position="461"/>
        <end position="662"/>
    </location>
</feature>
<feature type="transmembrane region" description="Helical" evidence="2">
    <location>
        <begin position="35"/>
        <end position="54"/>
    </location>
</feature>
<dbReference type="EMBL" id="HBGI01001817">
    <property type="protein sequence ID" value="CAD9239439.1"/>
    <property type="molecule type" value="Transcribed_RNA"/>
</dbReference>
<feature type="compositionally biased region" description="Low complexity" evidence="1">
    <location>
        <begin position="580"/>
        <end position="599"/>
    </location>
</feature>
<organism evidence="3">
    <name type="scientific">Erythrolobus australicus</name>
    <dbReference type="NCBI Taxonomy" id="1077150"/>
    <lineage>
        <taxon>Eukaryota</taxon>
        <taxon>Rhodophyta</taxon>
        <taxon>Bangiophyceae</taxon>
        <taxon>Porphyridiales</taxon>
        <taxon>Porphyridiaceae</taxon>
        <taxon>Erythrolobus</taxon>
    </lineage>
</organism>
<feature type="transmembrane region" description="Helical" evidence="2">
    <location>
        <begin position="363"/>
        <end position="386"/>
    </location>
</feature>
<evidence type="ECO:0000256" key="1">
    <source>
        <dbReference type="SAM" id="MobiDB-lite"/>
    </source>
</evidence>
<gene>
    <name evidence="3" type="ORF">EAUS1353_LOCUS1177</name>
</gene>
<keyword evidence="2" id="KW-0812">Transmembrane</keyword>
<accession>A0A7S1TMQ8</accession>
<feature type="compositionally biased region" description="Pro residues" evidence="1">
    <location>
        <begin position="624"/>
        <end position="639"/>
    </location>
</feature>
<feature type="compositionally biased region" description="Basic and acidic residues" evidence="1">
    <location>
        <begin position="653"/>
        <end position="662"/>
    </location>
</feature>
<protein>
    <submittedName>
        <fullName evidence="3">Uncharacterized protein</fullName>
    </submittedName>
</protein>
<feature type="compositionally biased region" description="Low complexity" evidence="1">
    <location>
        <begin position="640"/>
        <end position="652"/>
    </location>
</feature>
<proteinExistence type="predicted"/>
<evidence type="ECO:0000313" key="3">
    <source>
        <dbReference type="EMBL" id="CAD9239439.1"/>
    </source>
</evidence>
<keyword evidence="2" id="KW-0472">Membrane</keyword>
<name>A0A7S1TMQ8_9RHOD</name>
<feature type="compositionally biased region" description="Polar residues" evidence="1">
    <location>
        <begin position="548"/>
        <end position="559"/>
    </location>
</feature>
<dbReference type="AlphaFoldDB" id="A0A7S1TMQ8"/>
<sequence>MSDCGVHACGDVGGSCWRRRCGDTRARRCGGWKRGAFFALMVVSVVFGLMAHAGTAQRNVTGSLSTFIVTFEDAPDSSYEDVFVFAVEQAAEAWPSSVPVRVRAVFQVQLALLGTGRASTSSNIDGVQFPIAAAEAIRGENINGEDFDVIVQFSNQPWYTETVGAPGTDQFDLWTVALHELMHGLFYTGNFRRNEEGTGAYLSRGLVGSFDQYVAIGDENYACAVHGLLGADKDQPSDELLRALTSDALSFLRATDVGNIFSPLYAPEQFLDLSSVYHIDPTDQGVSRDLLMSPTIPAGTLYRSVGQLTRTFMNSVLSVNAFKPNACFPGDWDDRISQTNGGGNNGGGSTDDGTIAGLPKTTFYIIVGVAAGVTVLIALLGIWCCLASTKRKKRTRVGHGYVSPGGYMSPGYQPPYSAYASGYATPSGGGGQRAVNSGRINPTMMSPGMYTPSGGVRGVGYGYSSTPGAQRSVGGTPRKMNSVRGAMPNGGPVRSVGGTPQRRPSAPLSPRGSGVASPRVVPGSQQSGRINPGAQLRSPATVSPGVRTPQTRPATNNVGSGRLVAPPKAPMSAGSGRIVSPSSGSAAAAASAVRSPGVSNANVRSPARGAASPAQRTSGRIPAAPMPAPAPPPPPPPAARAPANVSAASAVPQRKDPPRSKR</sequence>